<feature type="transmembrane region" description="Helical" evidence="1">
    <location>
        <begin position="208"/>
        <end position="228"/>
    </location>
</feature>
<keyword evidence="1" id="KW-1133">Transmembrane helix</keyword>
<dbReference type="EMBL" id="HBIM01019749">
    <property type="protein sequence ID" value="CAE0418048.1"/>
    <property type="molecule type" value="Transcribed_RNA"/>
</dbReference>
<keyword evidence="1" id="KW-0472">Membrane</keyword>
<sequence length="261" mass="28921">MITKPLVCAANKTLPSGRRLYAGEALCYYDNSAQGDPILREGMTDDTTAMLYEIRQRQFGLSDAGHPVYLEWRRPSSSAASQEFEPHIIWEPFGPHHAQEPQGEYLVIEQDTLLLYEHVWGAVRWAAGHCGTPSEPYGLILTAEGLVMLGTMASIRDDPNADNDDDDELALWTLHPGGMEERICGTIALPTSSSGNNCQCYGNSIPSAGFALAFAMMGAVLMWISLWCRSPRPPPRRQTTQTTARDPFSDKDTIELTIPRF</sequence>
<protein>
    <submittedName>
        <fullName evidence="2">Uncharacterized protein</fullName>
    </submittedName>
</protein>
<gene>
    <name evidence="2" type="ORF">ACOF00016_LOCUS14935</name>
</gene>
<proteinExistence type="predicted"/>
<organism evidence="2">
    <name type="scientific">Amphora coffeiformis</name>
    <dbReference type="NCBI Taxonomy" id="265554"/>
    <lineage>
        <taxon>Eukaryota</taxon>
        <taxon>Sar</taxon>
        <taxon>Stramenopiles</taxon>
        <taxon>Ochrophyta</taxon>
        <taxon>Bacillariophyta</taxon>
        <taxon>Bacillariophyceae</taxon>
        <taxon>Bacillariophycidae</taxon>
        <taxon>Thalassiophysales</taxon>
        <taxon>Catenulaceae</taxon>
        <taxon>Amphora</taxon>
    </lineage>
</organism>
<keyword evidence="1" id="KW-0812">Transmembrane</keyword>
<evidence type="ECO:0000313" key="2">
    <source>
        <dbReference type="EMBL" id="CAE0418048.1"/>
    </source>
</evidence>
<accession>A0A7S3LBE9</accession>
<name>A0A7S3LBE9_9STRA</name>
<evidence type="ECO:0000256" key="1">
    <source>
        <dbReference type="SAM" id="Phobius"/>
    </source>
</evidence>
<dbReference type="AlphaFoldDB" id="A0A7S3LBE9"/>
<reference evidence="2" key="1">
    <citation type="submission" date="2021-01" db="EMBL/GenBank/DDBJ databases">
        <authorList>
            <person name="Corre E."/>
            <person name="Pelletier E."/>
            <person name="Niang G."/>
            <person name="Scheremetjew M."/>
            <person name="Finn R."/>
            <person name="Kale V."/>
            <person name="Holt S."/>
            <person name="Cochrane G."/>
            <person name="Meng A."/>
            <person name="Brown T."/>
            <person name="Cohen L."/>
        </authorList>
    </citation>
    <scope>NUCLEOTIDE SEQUENCE</scope>
    <source>
        <strain evidence="2">CCMP127</strain>
    </source>
</reference>